<feature type="non-terminal residue" evidence="4">
    <location>
        <position position="1"/>
    </location>
</feature>
<dbReference type="STRING" id="69332.A0A388JKT1"/>
<dbReference type="Proteomes" id="UP000265515">
    <property type="component" value="Unassembled WGS sequence"/>
</dbReference>
<dbReference type="PANTHER" id="PTHR23312:SF8">
    <property type="entry name" value="ARMADILLO REPEAT-CONTAINING PROTEIN 5"/>
    <property type="match status" value="1"/>
</dbReference>
<dbReference type="OrthoDB" id="6418787at2759"/>
<dbReference type="AlphaFoldDB" id="A0A388JKT1"/>
<organism evidence="4 5">
    <name type="scientific">Chara braunii</name>
    <name type="common">Braun's stonewort</name>
    <dbReference type="NCBI Taxonomy" id="69332"/>
    <lineage>
        <taxon>Eukaryota</taxon>
        <taxon>Viridiplantae</taxon>
        <taxon>Streptophyta</taxon>
        <taxon>Charophyceae</taxon>
        <taxon>Charales</taxon>
        <taxon>Characeae</taxon>
        <taxon>Chara</taxon>
    </lineage>
</organism>
<dbReference type="Gene3D" id="3.30.710.10">
    <property type="entry name" value="Potassium Channel Kv1.1, Chain A"/>
    <property type="match status" value="1"/>
</dbReference>
<comment type="pathway">
    <text evidence="1">Protein modification; protein ubiquitination.</text>
</comment>
<dbReference type="InterPro" id="IPR013320">
    <property type="entry name" value="ConA-like_dom_sf"/>
</dbReference>
<evidence type="ECO:0000313" key="5">
    <source>
        <dbReference type="Proteomes" id="UP000265515"/>
    </source>
</evidence>
<feature type="compositionally biased region" description="Basic and acidic residues" evidence="2">
    <location>
        <begin position="8"/>
        <end position="20"/>
    </location>
</feature>
<dbReference type="InterPro" id="IPR000210">
    <property type="entry name" value="BTB/POZ_dom"/>
</dbReference>
<feature type="region of interest" description="Disordered" evidence="2">
    <location>
        <begin position="1"/>
        <end position="48"/>
    </location>
</feature>
<dbReference type="SMART" id="SM00225">
    <property type="entry name" value="BTB"/>
    <property type="match status" value="1"/>
</dbReference>
<reference evidence="4 5" key="1">
    <citation type="journal article" date="2018" name="Cell">
        <title>The Chara Genome: Secondary Complexity and Implications for Plant Terrestrialization.</title>
        <authorList>
            <person name="Nishiyama T."/>
            <person name="Sakayama H."/>
            <person name="Vries J.D."/>
            <person name="Buschmann H."/>
            <person name="Saint-Marcoux D."/>
            <person name="Ullrich K.K."/>
            <person name="Haas F.B."/>
            <person name="Vanderstraeten L."/>
            <person name="Becker D."/>
            <person name="Lang D."/>
            <person name="Vosolsobe S."/>
            <person name="Rombauts S."/>
            <person name="Wilhelmsson P.K.I."/>
            <person name="Janitza P."/>
            <person name="Kern R."/>
            <person name="Heyl A."/>
            <person name="Rumpler F."/>
            <person name="Villalobos L.I.A.C."/>
            <person name="Clay J.M."/>
            <person name="Skokan R."/>
            <person name="Toyoda A."/>
            <person name="Suzuki Y."/>
            <person name="Kagoshima H."/>
            <person name="Schijlen E."/>
            <person name="Tajeshwar N."/>
            <person name="Catarino B."/>
            <person name="Hetherington A.J."/>
            <person name="Saltykova A."/>
            <person name="Bonnot C."/>
            <person name="Breuninger H."/>
            <person name="Symeonidi A."/>
            <person name="Radhakrishnan G.V."/>
            <person name="Van Nieuwerburgh F."/>
            <person name="Deforce D."/>
            <person name="Chang C."/>
            <person name="Karol K.G."/>
            <person name="Hedrich R."/>
            <person name="Ulvskov P."/>
            <person name="Glockner G."/>
            <person name="Delwiche C.F."/>
            <person name="Petrasek J."/>
            <person name="Van de Peer Y."/>
            <person name="Friml J."/>
            <person name="Beilby M."/>
            <person name="Dolan L."/>
            <person name="Kohara Y."/>
            <person name="Sugano S."/>
            <person name="Fujiyama A."/>
            <person name="Delaux P.-M."/>
            <person name="Quint M."/>
            <person name="TheiBen G."/>
            <person name="Hagemann M."/>
            <person name="Harholt J."/>
            <person name="Dunand C."/>
            <person name="Zachgo S."/>
            <person name="Langdale J."/>
            <person name="Maumus F."/>
            <person name="Straeten D.V.D."/>
            <person name="Gould S.B."/>
            <person name="Rensing S.A."/>
        </authorList>
    </citation>
    <scope>NUCLEOTIDE SEQUENCE [LARGE SCALE GENOMIC DNA]</scope>
    <source>
        <strain evidence="4 5">S276</strain>
    </source>
</reference>
<feature type="domain" description="BTB" evidence="3">
    <location>
        <begin position="67"/>
        <end position="135"/>
    </location>
</feature>
<name>A0A388JKT1_CHABU</name>
<evidence type="ECO:0000259" key="3">
    <source>
        <dbReference type="PROSITE" id="PS50097"/>
    </source>
</evidence>
<dbReference type="Gene3D" id="2.60.120.920">
    <property type="match status" value="1"/>
</dbReference>
<sequence>SSPLSFHGEADRDEESREEKGEEEVLEGEDEEEEEEKDEEDEEEVNVEQEDEVLYAARNILDRPELLDVTFVCEDGLEVRANRALLASGNVYFSKLLYGDMKERSMDRIHLPTVRADSLQIVVRYLHGHRLRWKSQTSWDEIVEVYCLATQYQVDSLCRRIASRVPRSGHACEFGKLLSAAIPVRAEEILKAAVRAMNEALAFDSASFKGWSKESIKYVLENVQLHPDVTETMIAEAVLSAAPNQINIITFRQENCPAPSVEEGDSAAEHSKKKPIASLSPECSECEKDSDADIVVDGSLSRKDLQEIFEGYINLAFVEPLFVKKRIEPLQIVRPEVLSAVYKVQSICLSTCLSPKSLFKIPWRSLVPRVSFAPVKADEDGICSAYDDILVPSLWACDPSLTYVISEDLPQRVERIDADYMEIAMMRLPLRSGLHIWRIRFETSGSKSAAAGIVSSIATDSSGRPTEHNGWWLNADLTSAAPKQWAMSSTFYKLSGIRTFNESGDSVVVILDMTRRVLTFANKLERFLNHRENYPAAFSNLPNDLPLHPAVWLPFPGCADIEWIQSSPGPQQVRPR</sequence>
<dbReference type="GO" id="GO:0005829">
    <property type="term" value="C:cytosol"/>
    <property type="evidence" value="ECO:0007669"/>
    <property type="project" value="TreeGrafter"/>
</dbReference>
<dbReference type="Gramene" id="GBG45808">
    <property type="protein sequence ID" value="GBG45808"/>
    <property type="gene ID" value="CBR_g79255"/>
</dbReference>
<feature type="compositionally biased region" description="Acidic residues" evidence="2">
    <location>
        <begin position="21"/>
        <end position="48"/>
    </location>
</feature>
<dbReference type="InterPro" id="IPR011333">
    <property type="entry name" value="SKP1/BTB/POZ_sf"/>
</dbReference>
<dbReference type="GO" id="GO:0009653">
    <property type="term" value="P:anatomical structure morphogenesis"/>
    <property type="evidence" value="ECO:0007669"/>
    <property type="project" value="TreeGrafter"/>
</dbReference>
<dbReference type="PANTHER" id="PTHR23312">
    <property type="entry name" value="ARMC5 ARMADILLO REPEAT-CONTAINING -RELATED"/>
    <property type="match status" value="1"/>
</dbReference>
<dbReference type="EMBL" id="BFEA01003914">
    <property type="protein sequence ID" value="GBG45808.1"/>
    <property type="molecule type" value="Genomic_DNA"/>
</dbReference>
<keyword evidence="5" id="KW-1185">Reference proteome</keyword>
<dbReference type="PROSITE" id="PS50097">
    <property type="entry name" value="BTB"/>
    <property type="match status" value="1"/>
</dbReference>
<gene>
    <name evidence="4" type="ORF">CBR_g79255</name>
</gene>
<feature type="region of interest" description="Disordered" evidence="2">
    <location>
        <begin position="259"/>
        <end position="284"/>
    </location>
</feature>
<dbReference type="CDD" id="cd18186">
    <property type="entry name" value="BTB_POZ_ZBTB_KLHL-like"/>
    <property type="match status" value="1"/>
</dbReference>
<dbReference type="SUPFAM" id="SSF49899">
    <property type="entry name" value="Concanavalin A-like lectins/glucanases"/>
    <property type="match status" value="1"/>
</dbReference>
<comment type="caution">
    <text evidence="4">The sequence shown here is derived from an EMBL/GenBank/DDBJ whole genome shotgun (WGS) entry which is preliminary data.</text>
</comment>
<protein>
    <recommendedName>
        <fullName evidence="3">BTB domain-containing protein</fullName>
    </recommendedName>
</protein>
<dbReference type="Pfam" id="PF00651">
    <property type="entry name" value="BTB"/>
    <property type="match status" value="1"/>
</dbReference>
<dbReference type="SUPFAM" id="SSF54695">
    <property type="entry name" value="POZ domain"/>
    <property type="match status" value="1"/>
</dbReference>
<proteinExistence type="predicted"/>
<accession>A0A388JKT1</accession>
<evidence type="ECO:0000313" key="4">
    <source>
        <dbReference type="EMBL" id="GBG45808.1"/>
    </source>
</evidence>
<dbReference type="InterPro" id="IPR043136">
    <property type="entry name" value="B30.2/SPRY_sf"/>
</dbReference>
<evidence type="ECO:0000256" key="2">
    <source>
        <dbReference type="SAM" id="MobiDB-lite"/>
    </source>
</evidence>
<evidence type="ECO:0000256" key="1">
    <source>
        <dbReference type="ARBA" id="ARBA00004906"/>
    </source>
</evidence>